<protein>
    <submittedName>
        <fullName evidence="2">Uncharacterized protein DUF4230</fullName>
    </submittedName>
</protein>
<comment type="caution">
    <text evidence="2">The sequence shown here is derived from an EMBL/GenBank/DDBJ whole genome shotgun (WGS) entry which is preliminary data.</text>
</comment>
<name>A0A327YTA7_9FLAO</name>
<dbReference type="Proteomes" id="UP000249620">
    <property type="component" value="Unassembled WGS sequence"/>
</dbReference>
<keyword evidence="1" id="KW-0472">Membrane</keyword>
<dbReference type="AlphaFoldDB" id="A0A327YTA7"/>
<proteinExistence type="predicted"/>
<dbReference type="InterPro" id="IPR025324">
    <property type="entry name" value="DUF4230"/>
</dbReference>
<gene>
    <name evidence="2" type="ORF">B0I03_10212</name>
</gene>
<dbReference type="Pfam" id="PF14014">
    <property type="entry name" value="DUF4230"/>
    <property type="match status" value="1"/>
</dbReference>
<feature type="transmembrane region" description="Helical" evidence="1">
    <location>
        <begin position="28"/>
        <end position="45"/>
    </location>
</feature>
<dbReference type="EMBL" id="QLMI01000002">
    <property type="protein sequence ID" value="RAK24163.1"/>
    <property type="molecule type" value="Genomic_DNA"/>
</dbReference>
<reference evidence="2 3" key="1">
    <citation type="submission" date="2018-06" db="EMBL/GenBank/DDBJ databases">
        <title>Genomic Encyclopedia of Type Strains, Phase III (KMG-III): the genomes of soil and plant-associated and newly described type strains.</title>
        <authorList>
            <person name="Whitman W."/>
        </authorList>
    </citation>
    <scope>NUCLEOTIDE SEQUENCE [LARGE SCALE GENOMIC DNA]</scope>
    <source>
        <strain evidence="2 3">CGMCC 1.12398</strain>
    </source>
</reference>
<organism evidence="2 3">
    <name type="scientific">Flavobacterium aquaticum</name>
    <dbReference type="NCBI Taxonomy" id="1236486"/>
    <lineage>
        <taxon>Bacteria</taxon>
        <taxon>Pseudomonadati</taxon>
        <taxon>Bacteroidota</taxon>
        <taxon>Flavobacteriia</taxon>
        <taxon>Flavobacteriales</taxon>
        <taxon>Flavobacteriaceae</taxon>
        <taxon>Flavobacterium</taxon>
    </lineage>
</organism>
<keyword evidence="1" id="KW-1133">Transmembrane helix</keyword>
<evidence type="ECO:0000313" key="3">
    <source>
        <dbReference type="Proteomes" id="UP000249620"/>
    </source>
</evidence>
<evidence type="ECO:0000313" key="2">
    <source>
        <dbReference type="EMBL" id="RAK24163.1"/>
    </source>
</evidence>
<evidence type="ECO:0000256" key="1">
    <source>
        <dbReference type="SAM" id="Phobius"/>
    </source>
</evidence>
<accession>A0A327YTA7</accession>
<keyword evidence="3" id="KW-1185">Reference proteome</keyword>
<sequence>MARTSSTETAIKNMLIPLVQAIGRSGKLIYLLIFLIVGFFAYQFFTKKSNTTTIEYDTNLIQVQIKNVGKLVVTEGHFAEVLTYKDRKETYIPGLSFDKKALVIINADVTIGFDLSKVTYDIDEKNKIVTITNIPKEEIKISPDFKYYNTESSTFNEFTGDDYNKINKIARANLLKKIEKSTLKTNAQNRLLSELSKMLIVTNSLGWTLSYKGNVVKNDKDLELKIIN</sequence>
<keyword evidence="1" id="KW-0812">Transmembrane</keyword>